<dbReference type="InterPro" id="IPR008948">
    <property type="entry name" value="L-Aspartase-like"/>
</dbReference>
<dbReference type="PANTHER" id="PTHR43814">
    <property type="entry name" value="ARGININOSUCCINATE LYASE"/>
    <property type="match status" value="1"/>
</dbReference>
<feature type="domain" description="Fumarate lyase N-terminal" evidence="1">
    <location>
        <begin position="30"/>
        <end position="148"/>
    </location>
</feature>
<accession>A0A2P4ZNY7</accession>
<dbReference type="InterPro" id="IPR022761">
    <property type="entry name" value="Fumarate_lyase_N"/>
</dbReference>
<dbReference type="AlphaFoldDB" id="A0A2P4ZNY7"/>
<gene>
    <name evidence="2" type="ORF">TGAM01_v204939</name>
</gene>
<dbReference type="RefSeq" id="XP_018663303.1">
    <property type="nucleotide sequence ID" value="XM_018803606.1"/>
</dbReference>
<dbReference type="GO" id="GO:0005829">
    <property type="term" value="C:cytosol"/>
    <property type="evidence" value="ECO:0007669"/>
    <property type="project" value="TreeGrafter"/>
</dbReference>
<dbReference type="Gene3D" id="1.20.200.10">
    <property type="entry name" value="Fumarase/aspartase (Central domain)"/>
    <property type="match status" value="1"/>
</dbReference>
<evidence type="ECO:0000313" key="2">
    <source>
        <dbReference type="EMBL" id="PON25995.1"/>
    </source>
</evidence>
<reference evidence="2 3" key="1">
    <citation type="journal article" date="2016" name="Genome Announc.">
        <title>Draft Whole-Genome Sequence of Trichoderma gamsii T6085, a Promising Biocontrol Agent of Fusarium Head Blight on Wheat.</title>
        <authorList>
            <person name="Baroncelli R."/>
            <person name="Zapparata A."/>
            <person name="Piaggeschi G."/>
            <person name="Sarrocco S."/>
            <person name="Vannacci G."/>
        </authorList>
    </citation>
    <scope>NUCLEOTIDE SEQUENCE [LARGE SCALE GENOMIC DNA]</scope>
    <source>
        <strain evidence="2 3">T6085</strain>
    </source>
</reference>
<dbReference type="PANTHER" id="PTHR43814:SF1">
    <property type="entry name" value="ARGININOSUCCINATE LYASE"/>
    <property type="match status" value="1"/>
</dbReference>
<dbReference type="Proteomes" id="UP000054821">
    <property type="component" value="Unassembled WGS sequence"/>
</dbReference>
<dbReference type="InterPro" id="IPR024083">
    <property type="entry name" value="Fumarase/histidase_N"/>
</dbReference>
<dbReference type="SUPFAM" id="SSF48557">
    <property type="entry name" value="L-aspartase-like"/>
    <property type="match status" value="1"/>
</dbReference>
<proteinExistence type="predicted"/>
<dbReference type="GO" id="GO:0004056">
    <property type="term" value="F:argininosuccinate lyase activity"/>
    <property type="evidence" value="ECO:0007669"/>
    <property type="project" value="InterPro"/>
</dbReference>
<comment type="caution">
    <text evidence="2">The sequence shown here is derived from an EMBL/GenBank/DDBJ whole genome shotgun (WGS) entry which is preliminary data.</text>
</comment>
<evidence type="ECO:0000313" key="3">
    <source>
        <dbReference type="Proteomes" id="UP000054821"/>
    </source>
</evidence>
<keyword evidence="3" id="KW-1185">Reference proteome</keyword>
<dbReference type="STRING" id="398673.A0A2P4ZNY7"/>
<dbReference type="Gene3D" id="1.10.275.10">
    <property type="entry name" value="Fumarase/aspartase (N-terminal domain)"/>
    <property type="match status" value="1"/>
</dbReference>
<name>A0A2P4ZNY7_9HYPO</name>
<dbReference type="Pfam" id="PF00206">
    <property type="entry name" value="Lyase_1"/>
    <property type="match status" value="1"/>
</dbReference>
<sequence length="175" mass="19849">MRRSEPFDGQVRRKSLLGLTLLQAKCSEKHRLCPANAKSGIIIQEEFEKLESGLCEIEKDWGAGTFTTVPGVDEYVSTANELRLGEIIGKNIAGKLHTGRNRNEQAVCNMLMRFRNGLRKIGEHLVSFLNIIAARAEQEIDYVMHGYTPSAPSAHLMESLDALIRFHFYRRFREA</sequence>
<dbReference type="InterPro" id="IPR009049">
    <property type="entry name" value="Argininosuccinate_lyase"/>
</dbReference>
<protein>
    <submittedName>
        <fullName evidence="2">Arginine-10</fullName>
    </submittedName>
</protein>
<organism evidence="2 3">
    <name type="scientific">Trichoderma gamsii</name>
    <dbReference type="NCBI Taxonomy" id="398673"/>
    <lineage>
        <taxon>Eukaryota</taxon>
        <taxon>Fungi</taxon>
        <taxon>Dikarya</taxon>
        <taxon>Ascomycota</taxon>
        <taxon>Pezizomycotina</taxon>
        <taxon>Sordariomycetes</taxon>
        <taxon>Hypocreomycetidae</taxon>
        <taxon>Hypocreales</taxon>
        <taxon>Hypocreaceae</taxon>
        <taxon>Trichoderma</taxon>
    </lineage>
</organism>
<evidence type="ECO:0000259" key="1">
    <source>
        <dbReference type="Pfam" id="PF00206"/>
    </source>
</evidence>
<dbReference type="GO" id="GO:0042450">
    <property type="term" value="P:L-arginine biosynthetic process via ornithine"/>
    <property type="evidence" value="ECO:0007669"/>
    <property type="project" value="InterPro"/>
</dbReference>
<dbReference type="GeneID" id="29983689"/>
<dbReference type="EMBL" id="JPDN02000015">
    <property type="protein sequence ID" value="PON25995.1"/>
    <property type="molecule type" value="Genomic_DNA"/>
</dbReference>